<evidence type="ECO:0000313" key="2">
    <source>
        <dbReference type="Proteomes" id="UP000295260"/>
    </source>
</evidence>
<reference evidence="1 2" key="1">
    <citation type="submission" date="2019-03" db="EMBL/GenBank/DDBJ databases">
        <title>Genomic Encyclopedia of Archaeal and Bacterial Type Strains, Phase II (KMG-II): from individual species to whole genera.</title>
        <authorList>
            <person name="Goeker M."/>
        </authorList>
    </citation>
    <scope>NUCLEOTIDE SEQUENCE [LARGE SCALE GENOMIC DNA]</scope>
    <source>
        <strain evidence="1 2">DSM 25687</strain>
    </source>
</reference>
<dbReference type="SUPFAM" id="SSF74653">
    <property type="entry name" value="TolA/TonB C-terminal domain"/>
    <property type="match status" value="1"/>
</dbReference>
<keyword evidence="2" id="KW-1185">Reference proteome</keyword>
<sequence>MKKLIFFILLFSVTFGQNKKEVTKEEKIYNQNELDETAHYIDGKDLLYAKIYRNYKNPTALEKNDITRCSIAISFTIEKNGKISNLKSIRDCGLGSGEEAIRVLKSIKGWKPGRIKNKAVRSSYIISIHLRNLE</sequence>
<dbReference type="Proteomes" id="UP000295260">
    <property type="component" value="Unassembled WGS sequence"/>
</dbReference>
<dbReference type="EMBL" id="SNXR01000011">
    <property type="protein sequence ID" value="TDP60974.1"/>
    <property type="molecule type" value="Genomic_DNA"/>
</dbReference>
<organism evidence="1 2">
    <name type="scientific">Flavobacterium dankookense</name>
    <dbReference type="NCBI Taxonomy" id="706186"/>
    <lineage>
        <taxon>Bacteria</taxon>
        <taxon>Pseudomonadati</taxon>
        <taxon>Bacteroidota</taxon>
        <taxon>Flavobacteriia</taxon>
        <taxon>Flavobacteriales</taxon>
        <taxon>Flavobacteriaceae</taxon>
        <taxon>Flavobacterium</taxon>
    </lineage>
</organism>
<proteinExistence type="predicted"/>
<dbReference type="RefSeq" id="WP_133531929.1">
    <property type="nucleotide sequence ID" value="NZ_SNXR01000011.1"/>
</dbReference>
<evidence type="ECO:0000313" key="1">
    <source>
        <dbReference type="EMBL" id="TDP60974.1"/>
    </source>
</evidence>
<gene>
    <name evidence="1" type="ORF">BC748_0579</name>
</gene>
<evidence type="ECO:0008006" key="3">
    <source>
        <dbReference type="Google" id="ProtNLM"/>
    </source>
</evidence>
<accession>A0A4R6QDQ5</accession>
<name>A0A4R6QDQ5_9FLAO</name>
<comment type="caution">
    <text evidence="1">The sequence shown here is derived from an EMBL/GenBank/DDBJ whole genome shotgun (WGS) entry which is preliminary data.</text>
</comment>
<dbReference type="AlphaFoldDB" id="A0A4R6QDQ5"/>
<dbReference type="Gene3D" id="3.30.1150.10">
    <property type="match status" value="1"/>
</dbReference>
<dbReference type="OrthoDB" id="1522859at2"/>
<protein>
    <recommendedName>
        <fullName evidence="3">TonB-like protein</fullName>
    </recommendedName>
</protein>